<dbReference type="Proteomes" id="UP000193244">
    <property type="component" value="Unassembled WGS sequence"/>
</dbReference>
<keyword evidence="1" id="KW-0479">Metal-binding</keyword>
<dbReference type="InterPro" id="IPR023696">
    <property type="entry name" value="Ureohydrolase_dom_sf"/>
</dbReference>
<sequence length="285" mass="29330">MPATFVIVPQWQGSGSSRAMRLVDGASAIQGDLPAAATRVVDVPVGAGESQGTGVLRYTALQSVLASQRRVLGATSGAVVTIGGDCAVELGAIPHALESSGESTAVVWFDAHGDLNSPESSPSHAFHGMVLRTLLGDGPDALLPADPLPSTRVVLAGTRALDDDEAAYIDAAGIRVVSVAQLQQPESVVEAIAETGARSVYIHVDLDVLDPAEIDGVGYPEPFGLSVQQLVQAISAIRARFPLVGAGITEFAPSAPEAASDDLPSILRIISALTRPAVRSEESTQ</sequence>
<dbReference type="GO" id="GO:0004053">
    <property type="term" value="F:arginase activity"/>
    <property type="evidence" value="ECO:0007669"/>
    <property type="project" value="TreeGrafter"/>
</dbReference>
<evidence type="ECO:0000313" key="5">
    <source>
        <dbReference type="EMBL" id="SMG35659.1"/>
    </source>
</evidence>
<dbReference type="STRING" id="150121.SAMN06296010_2069"/>
<evidence type="ECO:0000313" key="6">
    <source>
        <dbReference type="Proteomes" id="UP000193244"/>
    </source>
</evidence>
<accession>A0A1X7K3W5</accession>
<dbReference type="SUPFAM" id="SSF52768">
    <property type="entry name" value="Arginase/deacetylase"/>
    <property type="match status" value="1"/>
</dbReference>
<evidence type="ECO:0000256" key="3">
    <source>
        <dbReference type="ARBA" id="ARBA00023211"/>
    </source>
</evidence>
<name>A0A1X7K3W5_9MICO</name>
<dbReference type="PANTHER" id="PTHR43782:SF3">
    <property type="entry name" value="ARGINASE"/>
    <property type="match status" value="1"/>
</dbReference>
<dbReference type="Pfam" id="PF00491">
    <property type="entry name" value="Arginase"/>
    <property type="match status" value="1"/>
</dbReference>
<keyword evidence="6" id="KW-1185">Reference proteome</keyword>
<proteinExistence type="inferred from homology"/>
<gene>
    <name evidence="5" type="ORF">SAMN06296010_2069</name>
</gene>
<dbReference type="Gene3D" id="3.40.800.10">
    <property type="entry name" value="Ureohydrolase domain"/>
    <property type="match status" value="1"/>
</dbReference>
<organism evidence="5 6">
    <name type="scientific">Agreia pratensis</name>
    <dbReference type="NCBI Taxonomy" id="150121"/>
    <lineage>
        <taxon>Bacteria</taxon>
        <taxon>Bacillati</taxon>
        <taxon>Actinomycetota</taxon>
        <taxon>Actinomycetes</taxon>
        <taxon>Micrococcales</taxon>
        <taxon>Microbacteriaceae</taxon>
        <taxon>Agreia</taxon>
    </lineage>
</organism>
<reference evidence="6" key="1">
    <citation type="submission" date="2017-04" db="EMBL/GenBank/DDBJ databases">
        <authorList>
            <person name="Varghese N."/>
            <person name="Submissions S."/>
        </authorList>
    </citation>
    <scope>NUCLEOTIDE SEQUENCE [LARGE SCALE GENOMIC DNA]</scope>
    <source>
        <strain evidence="6">VKM Ac-2510</strain>
    </source>
</reference>
<evidence type="ECO:0000256" key="4">
    <source>
        <dbReference type="PROSITE-ProRule" id="PRU00742"/>
    </source>
</evidence>
<keyword evidence="2" id="KW-0378">Hydrolase</keyword>
<dbReference type="PANTHER" id="PTHR43782">
    <property type="entry name" value="ARGINASE"/>
    <property type="match status" value="1"/>
</dbReference>
<dbReference type="CDD" id="cd09999">
    <property type="entry name" value="Arginase-like_1"/>
    <property type="match status" value="1"/>
</dbReference>
<dbReference type="PRINTS" id="PR00116">
    <property type="entry name" value="ARGINASE"/>
</dbReference>
<dbReference type="GO" id="GO:0030145">
    <property type="term" value="F:manganese ion binding"/>
    <property type="evidence" value="ECO:0007669"/>
    <property type="project" value="TreeGrafter"/>
</dbReference>
<keyword evidence="3" id="KW-0464">Manganese</keyword>
<dbReference type="GO" id="GO:0005829">
    <property type="term" value="C:cytosol"/>
    <property type="evidence" value="ECO:0007669"/>
    <property type="project" value="TreeGrafter"/>
</dbReference>
<comment type="similarity">
    <text evidence="4">Belongs to the arginase family.</text>
</comment>
<dbReference type="PROSITE" id="PS51409">
    <property type="entry name" value="ARGINASE_2"/>
    <property type="match status" value="1"/>
</dbReference>
<dbReference type="EMBL" id="FXAY01000003">
    <property type="protein sequence ID" value="SMG35659.1"/>
    <property type="molecule type" value="Genomic_DNA"/>
</dbReference>
<dbReference type="InterPro" id="IPR006035">
    <property type="entry name" value="Ureohydrolase"/>
</dbReference>
<dbReference type="RefSeq" id="WP_085485666.1">
    <property type="nucleotide sequence ID" value="NZ_FXAY01000003.1"/>
</dbReference>
<evidence type="ECO:0000256" key="1">
    <source>
        <dbReference type="ARBA" id="ARBA00022723"/>
    </source>
</evidence>
<evidence type="ECO:0000256" key="2">
    <source>
        <dbReference type="ARBA" id="ARBA00022801"/>
    </source>
</evidence>
<dbReference type="OrthoDB" id="7331788at2"/>
<dbReference type="AlphaFoldDB" id="A0A1X7K3W5"/>
<protein>
    <submittedName>
        <fullName evidence="5">Arginase</fullName>
    </submittedName>
</protein>